<dbReference type="Proteomes" id="UP000199245">
    <property type="component" value="Unassembled WGS sequence"/>
</dbReference>
<evidence type="ECO:0000313" key="5">
    <source>
        <dbReference type="EMBL" id="SDD07905.1"/>
    </source>
</evidence>
<dbReference type="SMART" id="SM00342">
    <property type="entry name" value="HTH_ARAC"/>
    <property type="match status" value="1"/>
</dbReference>
<keyword evidence="2" id="KW-0238">DNA-binding</keyword>
<dbReference type="PANTHER" id="PTHR46796:SF6">
    <property type="entry name" value="ARAC SUBFAMILY"/>
    <property type="match status" value="1"/>
</dbReference>
<evidence type="ECO:0000259" key="4">
    <source>
        <dbReference type="PROSITE" id="PS01124"/>
    </source>
</evidence>
<sequence>MPLTRTNVHQIVEGKDRRLELPPYAIMLMAPETPCEAEVGESVRAVHVYLRHSLLQEMAEELYDRDAQDVGIISAFGKNDPGLSYLLRAAEQTLLDPMPAARLKTDYLARALSADVLSKYAEITPGRIRPRSPERLSMAQLQRVTEYIQEHLGMNIALNDLAAVAGLSRTSFIRRFKASWHETPDRFLWRARIRRAQELLASSQLPITHIAMACGFSSQGHLSIAFKRETGVTPSTFRRERS</sequence>
<dbReference type="Pfam" id="PF12833">
    <property type="entry name" value="HTH_18"/>
    <property type="match status" value="1"/>
</dbReference>
<evidence type="ECO:0000313" key="6">
    <source>
        <dbReference type="Proteomes" id="UP000199245"/>
    </source>
</evidence>
<dbReference type="InterPro" id="IPR050204">
    <property type="entry name" value="AraC_XylS_family_regulators"/>
</dbReference>
<dbReference type="PROSITE" id="PS01124">
    <property type="entry name" value="HTH_ARAC_FAMILY_2"/>
    <property type="match status" value="1"/>
</dbReference>
<evidence type="ECO:0000256" key="1">
    <source>
        <dbReference type="ARBA" id="ARBA00023015"/>
    </source>
</evidence>
<gene>
    <name evidence="5" type="ORF">SAMN05216337_1007120</name>
</gene>
<dbReference type="AlphaFoldDB" id="A0A1G6RVF0"/>
<feature type="domain" description="HTH araC/xylS-type" evidence="4">
    <location>
        <begin position="142"/>
        <end position="240"/>
    </location>
</feature>
<dbReference type="GO" id="GO:0003700">
    <property type="term" value="F:DNA-binding transcription factor activity"/>
    <property type="evidence" value="ECO:0007669"/>
    <property type="project" value="InterPro"/>
</dbReference>
<dbReference type="EMBL" id="FMZW01000007">
    <property type="protein sequence ID" value="SDD07905.1"/>
    <property type="molecule type" value="Genomic_DNA"/>
</dbReference>
<dbReference type="Gene3D" id="1.10.10.60">
    <property type="entry name" value="Homeodomain-like"/>
    <property type="match status" value="1"/>
</dbReference>
<organism evidence="5 6">
    <name type="scientific">Bradyrhizobium brasilense</name>
    <dbReference type="NCBI Taxonomy" id="1419277"/>
    <lineage>
        <taxon>Bacteria</taxon>
        <taxon>Pseudomonadati</taxon>
        <taxon>Pseudomonadota</taxon>
        <taxon>Alphaproteobacteria</taxon>
        <taxon>Hyphomicrobiales</taxon>
        <taxon>Nitrobacteraceae</taxon>
        <taxon>Bradyrhizobium</taxon>
    </lineage>
</organism>
<reference evidence="5 6" key="1">
    <citation type="submission" date="2016-10" db="EMBL/GenBank/DDBJ databases">
        <authorList>
            <person name="de Groot N.N."/>
        </authorList>
    </citation>
    <scope>NUCLEOTIDE SEQUENCE [LARGE SCALE GENOMIC DNA]</scope>
    <source>
        <strain evidence="5 6">R5</strain>
    </source>
</reference>
<name>A0A1G6RVF0_9BRAD</name>
<evidence type="ECO:0000256" key="2">
    <source>
        <dbReference type="ARBA" id="ARBA00023125"/>
    </source>
</evidence>
<keyword evidence="1" id="KW-0805">Transcription regulation</keyword>
<keyword evidence="3" id="KW-0804">Transcription</keyword>
<dbReference type="GO" id="GO:0043565">
    <property type="term" value="F:sequence-specific DNA binding"/>
    <property type="evidence" value="ECO:0007669"/>
    <property type="project" value="InterPro"/>
</dbReference>
<dbReference type="PANTHER" id="PTHR46796">
    <property type="entry name" value="HTH-TYPE TRANSCRIPTIONAL ACTIVATOR RHAS-RELATED"/>
    <property type="match status" value="1"/>
</dbReference>
<protein>
    <submittedName>
        <fullName evidence="5">AraC family transcriptional regulator</fullName>
    </submittedName>
</protein>
<evidence type="ECO:0000256" key="3">
    <source>
        <dbReference type="ARBA" id="ARBA00023163"/>
    </source>
</evidence>
<proteinExistence type="predicted"/>
<dbReference type="InterPro" id="IPR018060">
    <property type="entry name" value="HTH_AraC"/>
</dbReference>
<dbReference type="SUPFAM" id="SSF46689">
    <property type="entry name" value="Homeodomain-like"/>
    <property type="match status" value="2"/>
</dbReference>
<accession>A0A1G6RVF0</accession>
<dbReference type="InterPro" id="IPR009057">
    <property type="entry name" value="Homeodomain-like_sf"/>
</dbReference>